<dbReference type="EMBL" id="VIFM01000002">
    <property type="protein sequence ID" value="TQF17937.1"/>
    <property type="molecule type" value="Genomic_DNA"/>
</dbReference>
<proteinExistence type="predicted"/>
<comment type="caution">
    <text evidence="1">The sequence shown here is derived from an EMBL/GenBank/DDBJ whole genome shotgun (WGS) entry which is preliminary data.</text>
</comment>
<gene>
    <name evidence="1" type="ORF">FJV41_00910</name>
</gene>
<organism evidence="1 2">
    <name type="scientific">Myxococcus llanfairpwllgwyngyllgogerychwyrndrobwllllantysiliogogogochensis</name>
    <dbReference type="NCBI Taxonomy" id="2590453"/>
    <lineage>
        <taxon>Bacteria</taxon>
        <taxon>Pseudomonadati</taxon>
        <taxon>Myxococcota</taxon>
        <taxon>Myxococcia</taxon>
        <taxon>Myxococcales</taxon>
        <taxon>Cystobacterineae</taxon>
        <taxon>Myxococcaceae</taxon>
        <taxon>Myxococcus</taxon>
    </lineage>
</organism>
<dbReference type="AlphaFoldDB" id="A0A540X9J8"/>
<protein>
    <submittedName>
        <fullName evidence="1">Uncharacterized protein</fullName>
    </submittedName>
</protein>
<dbReference type="Proteomes" id="UP000315369">
    <property type="component" value="Unassembled WGS sequence"/>
</dbReference>
<reference evidence="1 2" key="1">
    <citation type="submission" date="2019-06" db="EMBL/GenBank/DDBJ databases">
        <authorList>
            <person name="Livingstone P."/>
            <person name="Whitworth D."/>
        </authorList>
    </citation>
    <scope>NUCLEOTIDE SEQUENCE [LARGE SCALE GENOMIC DNA]</scope>
    <source>
        <strain evidence="1 2">AM401</strain>
    </source>
</reference>
<evidence type="ECO:0000313" key="2">
    <source>
        <dbReference type="Proteomes" id="UP000315369"/>
    </source>
</evidence>
<accession>A0A540X9J8</accession>
<name>A0A540X9J8_9BACT</name>
<keyword evidence="2" id="KW-1185">Reference proteome</keyword>
<sequence>MDKVSPAGPGEVRALVDEQGRFVFEPWPHRTFRVKVLTEGCADRHHELEHLDDAPFATVIQPTLF</sequence>
<evidence type="ECO:0000313" key="1">
    <source>
        <dbReference type="EMBL" id="TQF17937.1"/>
    </source>
</evidence>